<gene>
    <name evidence="2" type="ORF">AOB57_008875</name>
</gene>
<dbReference type="RefSeq" id="WP_054298923.1">
    <property type="nucleotide sequence ID" value="NZ_CP032683.1"/>
</dbReference>
<proteinExistence type="predicted"/>
<protein>
    <submittedName>
        <fullName evidence="2">Uncharacterized protein</fullName>
    </submittedName>
</protein>
<accession>A0A660HSK0</accession>
<dbReference type="GeneID" id="53688223"/>
<reference evidence="2 3" key="1">
    <citation type="journal article" date="2016" name="Int. J. Syst. Evol. Microbiol.">
        <title>Methanosarcina flavescens sp. nov., a methanogenic archaeon isolated from a full-scale anaerobic digester.</title>
        <authorList>
            <person name="Kern T."/>
            <person name="Fischer M.A."/>
            <person name="Deppenmeier U."/>
            <person name="Schmitz R.A."/>
            <person name="Rother M."/>
        </authorList>
    </citation>
    <scope>NUCLEOTIDE SEQUENCE [LARGE SCALE GENOMIC DNA]</scope>
    <source>
        <strain evidence="2 3">E03.2</strain>
    </source>
</reference>
<sequence>MRKDIYIFLSNFKKCGMKKNLNDKEKKEKKVPKNSEKEVSGKFKGTEQIEHKMKKEGKAVI</sequence>
<dbReference type="AlphaFoldDB" id="A0A660HSK0"/>
<dbReference type="EMBL" id="CP032683">
    <property type="protein sequence ID" value="AYK15291.1"/>
    <property type="molecule type" value="Genomic_DNA"/>
</dbReference>
<feature type="region of interest" description="Disordered" evidence="1">
    <location>
        <begin position="20"/>
        <end position="61"/>
    </location>
</feature>
<name>A0A660HSK0_9EURY</name>
<organism evidence="2 3">
    <name type="scientific">Methanosarcina flavescens</name>
    <dbReference type="NCBI Taxonomy" id="1715806"/>
    <lineage>
        <taxon>Archaea</taxon>
        <taxon>Methanobacteriati</taxon>
        <taxon>Methanobacteriota</taxon>
        <taxon>Stenosarchaea group</taxon>
        <taxon>Methanomicrobia</taxon>
        <taxon>Methanosarcinales</taxon>
        <taxon>Methanosarcinaceae</taxon>
        <taxon>Methanosarcina</taxon>
    </lineage>
</organism>
<evidence type="ECO:0000313" key="3">
    <source>
        <dbReference type="Proteomes" id="UP000053087"/>
    </source>
</evidence>
<dbReference type="Proteomes" id="UP000053087">
    <property type="component" value="Chromosome"/>
</dbReference>
<keyword evidence="3" id="KW-1185">Reference proteome</keyword>
<dbReference type="KEGG" id="mfz:AOB57_008875"/>
<evidence type="ECO:0000256" key="1">
    <source>
        <dbReference type="SAM" id="MobiDB-lite"/>
    </source>
</evidence>
<evidence type="ECO:0000313" key="2">
    <source>
        <dbReference type="EMBL" id="AYK15291.1"/>
    </source>
</evidence>